<evidence type="ECO:0000313" key="5">
    <source>
        <dbReference type="Proteomes" id="UP000294114"/>
    </source>
</evidence>
<sequence>MRTTAETTPTADAPETGTGVWLHVVTADVDPATLSGITGMDGAPVRPVRAAGLTAVVSAAPLAEYGEAALRRNLEDLAWLERAARTHHTVVDALSRAGAVVPARLATVHRDDDRVARVLTERRDELTGTLARLTGREEWGVKGYVVPGAVPRGAEPEAGGGAGAAYLRRRKAQLTAREEGQRVAADAAASVHTALTGYAVAARRHAPQDRRLSGAATAMVLNGAYLVDRAAFDGFSELVGALADRHPELRLELTGPWPPYSFVAEPPAEPAHTGREPA</sequence>
<dbReference type="EMBL" id="SHLD01000001">
    <property type="protein sequence ID" value="RZU71959.1"/>
    <property type="molecule type" value="Genomic_DNA"/>
</dbReference>
<dbReference type="RefSeq" id="WP_130329375.1">
    <property type="nucleotide sequence ID" value="NZ_SHLD01000001.1"/>
</dbReference>
<reference evidence="4 5" key="1">
    <citation type="submission" date="2019-02" db="EMBL/GenBank/DDBJ databases">
        <title>Sequencing the genomes of 1000 actinobacteria strains.</title>
        <authorList>
            <person name="Klenk H.-P."/>
        </authorList>
    </citation>
    <scope>NUCLEOTIDE SEQUENCE [LARGE SCALE GENOMIC DNA]</scope>
    <source>
        <strain evidence="4 5">DSM 45612</strain>
    </source>
</reference>
<dbReference type="PANTHER" id="PTHR36852">
    <property type="entry name" value="PROTEIN GVPL 2"/>
    <property type="match status" value="1"/>
</dbReference>
<dbReference type="AlphaFoldDB" id="A0A4Q8B5A2"/>
<keyword evidence="5" id="KW-1185">Reference proteome</keyword>
<keyword evidence="1" id="KW-0304">Gas vesicle</keyword>
<comment type="caution">
    <text evidence="4">The sequence shown here is derived from an EMBL/GenBank/DDBJ whole genome shotgun (WGS) entry which is preliminary data.</text>
</comment>
<organism evidence="4 5">
    <name type="scientific">Micromonospora kangleipakensis</name>
    <dbReference type="NCBI Taxonomy" id="1077942"/>
    <lineage>
        <taxon>Bacteria</taxon>
        <taxon>Bacillati</taxon>
        <taxon>Actinomycetota</taxon>
        <taxon>Actinomycetes</taxon>
        <taxon>Micromonosporales</taxon>
        <taxon>Micromonosporaceae</taxon>
        <taxon>Micromonospora</taxon>
    </lineage>
</organism>
<proteinExistence type="inferred from homology"/>
<dbReference type="OrthoDB" id="146444at2"/>
<protein>
    <submittedName>
        <fullName evidence="4">Gas vesicle protein GvpL/GvpF</fullName>
    </submittedName>
</protein>
<accession>A0A4Q8B5A2</accession>
<dbReference type="GO" id="GO:0031412">
    <property type="term" value="P:gas vesicle organization"/>
    <property type="evidence" value="ECO:0007669"/>
    <property type="project" value="InterPro"/>
</dbReference>
<dbReference type="InterPro" id="IPR009430">
    <property type="entry name" value="GvpL/GvpF"/>
</dbReference>
<name>A0A4Q8B5A2_9ACTN</name>
<evidence type="ECO:0000256" key="1">
    <source>
        <dbReference type="ARBA" id="ARBA00022987"/>
    </source>
</evidence>
<comment type="similarity">
    <text evidence="3">Belongs to the gas vesicle GvpF/GvpL family.</text>
</comment>
<gene>
    <name evidence="4" type="ORF">EV384_0293</name>
</gene>
<evidence type="ECO:0000313" key="4">
    <source>
        <dbReference type="EMBL" id="RZU71959.1"/>
    </source>
</evidence>
<evidence type="ECO:0000256" key="2">
    <source>
        <dbReference type="ARBA" id="ARBA00035108"/>
    </source>
</evidence>
<dbReference type="Proteomes" id="UP000294114">
    <property type="component" value="Unassembled WGS sequence"/>
</dbReference>
<evidence type="ECO:0000256" key="3">
    <source>
        <dbReference type="ARBA" id="ARBA00035643"/>
    </source>
</evidence>
<dbReference type="Pfam" id="PF06386">
    <property type="entry name" value="GvpL_GvpF"/>
    <property type="match status" value="1"/>
</dbReference>
<dbReference type="PANTHER" id="PTHR36852:SF1">
    <property type="entry name" value="PROTEIN GVPL 2"/>
    <property type="match status" value="1"/>
</dbReference>
<dbReference type="GO" id="GO:0031411">
    <property type="term" value="C:gas vesicle"/>
    <property type="evidence" value="ECO:0007669"/>
    <property type="project" value="UniProtKB-SubCell"/>
</dbReference>
<comment type="subcellular location">
    <subcellularLocation>
        <location evidence="2">Gas vesicle</location>
    </subcellularLocation>
</comment>